<keyword evidence="2" id="KW-1185">Reference proteome</keyword>
<gene>
    <name evidence="1" type="ordered locus">Theco_3218</name>
</gene>
<name>L0EG78_THECK</name>
<protein>
    <submittedName>
        <fullName evidence="1">Uncharacterized protein</fullName>
    </submittedName>
</protein>
<dbReference type="HOGENOM" id="CLU_1864193_0_0_9"/>
<dbReference type="KEGG" id="tco:Theco_3218"/>
<dbReference type="STRING" id="717605.Theco_3218"/>
<reference evidence="2" key="1">
    <citation type="submission" date="2012-01" db="EMBL/GenBank/DDBJ databases">
        <title>Complete sequence of chromosome of Thermobacillus composti KWC4.</title>
        <authorList>
            <person name="Lucas S."/>
            <person name="Han J."/>
            <person name="Lapidus A."/>
            <person name="Cheng J.-F."/>
            <person name="Goodwin L."/>
            <person name="Pitluck S."/>
            <person name="Peters L."/>
            <person name="Ovchinnikova G."/>
            <person name="Teshima H."/>
            <person name="Detter J.C."/>
            <person name="Han C."/>
            <person name="Tapia R."/>
            <person name="Land M."/>
            <person name="Hauser L."/>
            <person name="Kyrpides N."/>
            <person name="Ivanova N."/>
            <person name="Pagani I."/>
            <person name="Anderson I."/>
            <person name="Woyke T."/>
        </authorList>
    </citation>
    <scope>NUCLEOTIDE SEQUENCE [LARGE SCALE GENOMIC DNA]</scope>
    <source>
        <strain evidence="2">DSM 18247 / JCM 13945 / KWC4</strain>
    </source>
</reference>
<dbReference type="EMBL" id="CP003255">
    <property type="protein sequence ID" value="AGA59273.1"/>
    <property type="molecule type" value="Genomic_DNA"/>
</dbReference>
<accession>L0EG78</accession>
<proteinExistence type="predicted"/>
<dbReference type="Proteomes" id="UP000010795">
    <property type="component" value="Chromosome"/>
</dbReference>
<organism evidence="1 2">
    <name type="scientific">Thermobacillus composti (strain DSM 18247 / JCM 13945 / KWC4)</name>
    <dbReference type="NCBI Taxonomy" id="717605"/>
    <lineage>
        <taxon>Bacteria</taxon>
        <taxon>Bacillati</taxon>
        <taxon>Bacillota</taxon>
        <taxon>Bacilli</taxon>
        <taxon>Bacillales</taxon>
        <taxon>Paenibacillaceae</taxon>
        <taxon>Thermobacillus</taxon>
    </lineage>
</organism>
<evidence type="ECO:0000313" key="1">
    <source>
        <dbReference type="EMBL" id="AGA59273.1"/>
    </source>
</evidence>
<sequence>MDDIQFTEASLDLIGLCKAVDDSLNPVDRTLYFDSTDEFIVIYFDKRMVKFGDTVSMYFFIYHECVYIMNLNIDREVEGKYIYSQMSIPYLLSLASEPRSQYYCTIGIVKNEDTIVGKIQFKIASKNFIYSNDGLSS</sequence>
<evidence type="ECO:0000313" key="2">
    <source>
        <dbReference type="Proteomes" id="UP000010795"/>
    </source>
</evidence>
<dbReference type="AlphaFoldDB" id="L0EG78"/>